<evidence type="ECO:0000313" key="1">
    <source>
        <dbReference type="EMBL" id="GMF61922.1"/>
    </source>
</evidence>
<dbReference type="AlphaFoldDB" id="A0A9W7D8E4"/>
<dbReference type="EMBL" id="BSXT01006079">
    <property type="protein sequence ID" value="GMF61922.1"/>
    <property type="molecule type" value="Genomic_DNA"/>
</dbReference>
<keyword evidence="2" id="KW-1185">Reference proteome</keyword>
<evidence type="ECO:0000313" key="2">
    <source>
        <dbReference type="Proteomes" id="UP001165121"/>
    </source>
</evidence>
<dbReference type="Proteomes" id="UP001165121">
    <property type="component" value="Unassembled WGS sequence"/>
</dbReference>
<name>A0A9W7D8E4_9STRA</name>
<gene>
    <name evidence="1" type="ORF">Pfra01_002698300</name>
</gene>
<organism evidence="1 2">
    <name type="scientific">Phytophthora fragariaefolia</name>
    <dbReference type="NCBI Taxonomy" id="1490495"/>
    <lineage>
        <taxon>Eukaryota</taxon>
        <taxon>Sar</taxon>
        <taxon>Stramenopiles</taxon>
        <taxon>Oomycota</taxon>
        <taxon>Peronosporomycetes</taxon>
        <taxon>Peronosporales</taxon>
        <taxon>Peronosporaceae</taxon>
        <taxon>Phytophthora</taxon>
    </lineage>
</organism>
<protein>
    <submittedName>
        <fullName evidence="1">Unnamed protein product</fullName>
    </submittedName>
</protein>
<accession>A0A9W7D8E4</accession>
<reference evidence="1" key="1">
    <citation type="submission" date="2023-04" db="EMBL/GenBank/DDBJ databases">
        <title>Phytophthora fragariaefolia NBRC 109709.</title>
        <authorList>
            <person name="Ichikawa N."/>
            <person name="Sato H."/>
            <person name="Tonouchi N."/>
        </authorList>
    </citation>
    <scope>NUCLEOTIDE SEQUENCE</scope>
    <source>
        <strain evidence="1">NBRC 109709</strain>
    </source>
</reference>
<sequence>MAMTQRLGWRISACLIHRVVVVQDHAYVELAHLANDLAVVKPSTIVCACEPKLSLPLVEESPVLASTECSNVVLAGSAIARNQLETIETYASKCCEHCAGWYRYIPEGNWVNGGCRCERTLFTTRRAGSMCLAHRGCIGAAAAASRSGHIARYITCGEDTVGVDVQIVLLQYPRGICLWKIFRRMAFCMLRTHI</sequence>
<comment type="caution">
    <text evidence="1">The sequence shown here is derived from an EMBL/GenBank/DDBJ whole genome shotgun (WGS) entry which is preliminary data.</text>
</comment>
<proteinExistence type="predicted"/>